<keyword evidence="2" id="KW-1133">Transmembrane helix</keyword>
<evidence type="ECO:0000256" key="2">
    <source>
        <dbReference type="SAM" id="Phobius"/>
    </source>
</evidence>
<evidence type="ECO:0000256" key="1">
    <source>
        <dbReference type="SAM" id="MobiDB-lite"/>
    </source>
</evidence>
<feature type="region of interest" description="Disordered" evidence="1">
    <location>
        <begin position="68"/>
        <end position="145"/>
    </location>
</feature>
<protein>
    <submittedName>
        <fullName evidence="3">Uncharacterized protein</fullName>
    </submittedName>
</protein>
<feature type="compositionally biased region" description="Basic residues" evidence="1">
    <location>
        <begin position="135"/>
        <end position="145"/>
    </location>
</feature>
<feature type="transmembrane region" description="Helical" evidence="2">
    <location>
        <begin position="31"/>
        <end position="57"/>
    </location>
</feature>
<keyword evidence="4" id="KW-1185">Reference proteome</keyword>
<keyword evidence="2" id="KW-0812">Transmembrane</keyword>
<feature type="compositionally biased region" description="Polar residues" evidence="1">
    <location>
        <begin position="104"/>
        <end position="114"/>
    </location>
</feature>
<proteinExistence type="predicted"/>
<gene>
    <name evidence="3" type="ORF">N7450_001497</name>
</gene>
<evidence type="ECO:0000313" key="4">
    <source>
        <dbReference type="Proteomes" id="UP001216150"/>
    </source>
</evidence>
<keyword evidence="2" id="KW-0472">Membrane</keyword>
<organism evidence="3 4">
    <name type="scientific">Penicillium hetheringtonii</name>
    <dbReference type="NCBI Taxonomy" id="911720"/>
    <lineage>
        <taxon>Eukaryota</taxon>
        <taxon>Fungi</taxon>
        <taxon>Dikarya</taxon>
        <taxon>Ascomycota</taxon>
        <taxon>Pezizomycotina</taxon>
        <taxon>Eurotiomycetes</taxon>
        <taxon>Eurotiomycetidae</taxon>
        <taxon>Eurotiales</taxon>
        <taxon>Aspergillaceae</taxon>
        <taxon>Penicillium</taxon>
    </lineage>
</organism>
<comment type="caution">
    <text evidence="3">The sequence shown here is derived from an EMBL/GenBank/DDBJ whole genome shotgun (WGS) entry which is preliminary data.</text>
</comment>
<dbReference type="AlphaFoldDB" id="A0AAD6E5G7"/>
<dbReference type="Proteomes" id="UP001216150">
    <property type="component" value="Unassembled WGS sequence"/>
</dbReference>
<accession>A0AAD6E5G7</accession>
<reference evidence="3 4" key="1">
    <citation type="journal article" date="2023" name="IMA Fungus">
        <title>Comparative genomic study of the Penicillium genus elucidates a diverse pangenome and 15 lateral gene transfer events.</title>
        <authorList>
            <person name="Petersen C."/>
            <person name="Sorensen T."/>
            <person name="Nielsen M.R."/>
            <person name="Sondergaard T.E."/>
            <person name="Sorensen J.L."/>
            <person name="Fitzpatrick D.A."/>
            <person name="Frisvad J.C."/>
            <person name="Nielsen K.L."/>
        </authorList>
    </citation>
    <scope>NUCLEOTIDE SEQUENCE [LARGE SCALE GENOMIC DNA]</scope>
    <source>
        <strain evidence="3 4">IBT 29057</strain>
    </source>
</reference>
<dbReference type="EMBL" id="JAQJAC010000001">
    <property type="protein sequence ID" value="KAJ5600430.1"/>
    <property type="molecule type" value="Genomic_DNA"/>
</dbReference>
<sequence length="145" mass="15950">MTTNTSNLSYTAAEINRIIRSRSDSPEDKTYHLSGGAITGVVVVSFAAVTIVLLLIFRKQVVTCCSRRKQPVADEEQTLPQPPYAHSQTQSALQDAPYRDGSAWQASEMSSEQNAIHEIGQPAPHELGSLDIKPKGHRRVVHELD</sequence>
<name>A0AAD6E5G7_9EURO</name>
<evidence type="ECO:0000313" key="3">
    <source>
        <dbReference type="EMBL" id="KAJ5600430.1"/>
    </source>
</evidence>